<dbReference type="Gene3D" id="3.30.730.10">
    <property type="entry name" value="AP2/ERF domain"/>
    <property type="match status" value="1"/>
</dbReference>
<keyword evidence="3" id="KW-0238">DNA-binding</keyword>
<dbReference type="AlphaFoldDB" id="A0A498HV53"/>
<evidence type="ECO:0000256" key="4">
    <source>
        <dbReference type="ARBA" id="ARBA00023163"/>
    </source>
</evidence>
<evidence type="ECO:0000256" key="5">
    <source>
        <dbReference type="ARBA" id="ARBA00023242"/>
    </source>
</evidence>
<dbReference type="InterPro" id="IPR001471">
    <property type="entry name" value="AP2/ERF_dom"/>
</dbReference>
<dbReference type="InterPro" id="IPR016177">
    <property type="entry name" value="DNA-bd_dom_sf"/>
</dbReference>
<dbReference type="PANTHER" id="PTHR31190">
    <property type="entry name" value="DNA-BINDING DOMAIN"/>
    <property type="match status" value="1"/>
</dbReference>
<dbReference type="Pfam" id="PF00847">
    <property type="entry name" value="AP2"/>
    <property type="match status" value="1"/>
</dbReference>
<keyword evidence="9" id="KW-1185">Reference proteome</keyword>
<comment type="caution">
    <text evidence="8">The sequence shown here is derived from an EMBL/GenBank/DDBJ whole genome shotgun (WGS) entry which is preliminary data.</text>
</comment>
<dbReference type="InterPro" id="IPR044808">
    <property type="entry name" value="ERF_plant"/>
</dbReference>
<dbReference type="GO" id="GO:0005634">
    <property type="term" value="C:nucleus"/>
    <property type="evidence" value="ECO:0007669"/>
    <property type="project" value="UniProtKB-SubCell"/>
</dbReference>
<sequence>MPFHANRIQKEQEHCIMVSALKHVISGGSISGPTPQHPQPMPAVYNAMSSVSTSGTQSAAGQPAQQDQGRLAFLLDGDTCRVCGIPGCLGCNYFPPSLPNQNRNQQLSLGTGFVGMNVPTTRKSKNKYRGVRQRPWGKWAAEIRDPRRAKRMWLGTFETAEDAARAYDKAAVEFRGNKANLNFPSDPGGHIVTTNDSSSSGTSANASINPGLINKQKQKNISEIEVMENEEEKVDQVKLNQATQPENMELGAVATAKSSVGHEEDDQFLLWDNGLLRDGEDDDLMAWLSMNYRNPTAVSLPASEANQKTLPASAANPWMKRLKMMTRKVLDLNLDPGRGGRAGNGGAPGAANAAESEVFEVGLNYERCGDEFEQRQQLDCDQKESLRH</sequence>
<accession>A0A498HV53</accession>
<evidence type="ECO:0000256" key="3">
    <source>
        <dbReference type="ARBA" id="ARBA00023125"/>
    </source>
</evidence>
<dbReference type="InterPro" id="IPR036955">
    <property type="entry name" value="AP2/ERF_dom_sf"/>
</dbReference>
<gene>
    <name evidence="8" type="ORF">DVH24_030057</name>
</gene>
<name>A0A498HV53_MALDO</name>
<evidence type="ECO:0000259" key="7">
    <source>
        <dbReference type="PROSITE" id="PS51032"/>
    </source>
</evidence>
<dbReference type="PRINTS" id="PR00367">
    <property type="entry name" value="ETHRSPELEMNT"/>
</dbReference>
<dbReference type="GO" id="GO:0003700">
    <property type="term" value="F:DNA-binding transcription factor activity"/>
    <property type="evidence" value="ECO:0007669"/>
    <property type="project" value="InterPro"/>
</dbReference>
<keyword evidence="4" id="KW-0804">Transcription</keyword>
<dbReference type="SUPFAM" id="SSF54171">
    <property type="entry name" value="DNA-binding domain"/>
    <property type="match status" value="1"/>
</dbReference>
<dbReference type="PROSITE" id="PS51032">
    <property type="entry name" value="AP2_ERF"/>
    <property type="match status" value="1"/>
</dbReference>
<reference evidence="8 9" key="1">
    <citation type="submission" date="2018-10" db="EMBL/GenBank/DDBJ databases">
        <title>A high-quality apple genome assembly.</title>
        <authorList>
            <person name="Hu J."/>
        </authorList>
    </citation>
    <scope>NUCLEOTIDE SEQUENCE [LARGE SCALE GENOMIC DNA]</scope>
    <source>
        <strain evidence="9">cv. HFTH1</strain>
        <tissue evidence="8">Young leaf</tissue>
    </source>
</reference>
<comment type="subcellular location">
    <subcellularLocation>
        <location evidence="1">Nucleus</location>
    </subcellularLocation>
</comment>
<proteinExistence type="inferred from homology"/>
<feature type="domain" description="AP2/ERF" evidence="7">
    <location>
        <begin position="127"/>
        <end position="184"/>
    </location>
</feature>
<keyword evidence="2" id="KW-0805">Transcription regulation</keyword>
<dbReference type="CDD" id="cd00018">
    <property type="entry name" value="AP2"/>
    <property type="match status" value="1"/>
</dbReference>
<protein>
    <recommendedName>
        <fullName evidence="7">AP2/ERF domain-containing protein</fullName>
    </recommendedName>
</protein>
<dbReference type="GO" id="GO:0003677">
    <property type="term" value="F:DNA binding"/>
    <property type="evidence" value="ECO:0007669"/>
    <property type="project" value="UniProtKB-KW"/>
</dbReference>
<dbReference type="GO" id="GO:0009873">
    <property type="term" value="P:ethylene-activated signaling pathway"/>
    <property type="evidence" value="ECO:0007669"/>
    <property type="project" value="InterPro"/>
</dbReference>
<organism evidence="8 9">
    <name type="scientific">Malus domestica</name>
    <name type="common">Apple</name>
    <name type="synonym">Pyrus malus</name>
    <dbReference type="NCBI Taxonomy" id="3750"/>
    <lineage>
        <taxon>Eukaryota</taxon>
        <taxon>Viridiplantae</taxon>
        <taxon>Streptophyta</taxon>
        <taxon>Embryophyta</taxon>
        <taxon>Tracheophyta</taxon>
        <taxon>Spermatophyta</taxon>
        <taxon>Magnoliopsida</taxon>
        <taxon>eudicotyledons</taxon>
        <taxon>Gunneridae</taxon>
        <taxon>Pentapetalae</taxon>
        <taxon>rosids</taxon>
        <taxon>fabids</taxon>
        <taxon>Rosales</taxon>
        <taxon>Rosaceae</taxon>
        <taxon>Amygdaloideae</taxon>
        <taxon>Maleae</taxon>
        <taxon>Malus</taxon>
    </lineage>
</organism>
<dbReference type="EMBL" id="RDQH01000341">
    <property type="protein sequence ID" value="RXH75336.1"/>
    <property type="molecule type" value="Genomic_DNA"/>
</dbReference>
<evidence type="ECO:0000313" key="8">
    <source>
        <dbReference type="EMBL" id="RXH75336.1"/>
    </source>
</evidence>
<keyword evidence="5" id="KW-0539">Nucleus</keyword>
<evidence type="ECO:0000256" key="1">
    <source>
        <dbReference type="ARBA" id="ARBA00004123"/>
    </source>
</evidence>
<evidence type="ECO:0000256" key="2">
    <source>
        <dbReference type="ARBA" id="ARBA00023015"/>
    </source>
</evidence>
<evidence type="ECO:0000313" key="9">
    <source>
        <dbReference type="Proteomes" id="UP000290289"/>
    </source>
</evidence>
<comment type="similarity">
    <text evidence="6">Belongs to the AP2/ERF transcription factor family. ERF subfamily.</text>
</comment>
<dbReference type="FunFam" id="3.30.730.10:FF:000001">
    <property type="entry name" value="Ethylene-responsive transcription factor 2"/>
    <property type="match status" value="1"/>
</dbReference>
<dbReference type="Proteomes" id="UP000290289">
    <property type="component" value="Chromosome 15"/>
</dbReference>
<dbReference type="PANTHER" id="PTHR31190:SF181">
    <property type="entry name" value="OS02G0764700 PROTEIN"/>
    <property type="match status" value="1"/>
</dbReference>
<evidence type="ECO:0000256" key="6">
    <source>
        <dbReference type="ARBA" id="ARBA00024343"/>
    </source>
</evidence>
<dbReference type="SMART" id="SM00380">
    <property type="entry name" value="AP2"/>
    <property type="match status" value="1"/>
</dbReference>